<comment type="caution">
    <text evidence="1">The sequence shown here is derived from an EMBL/GenBank/DDBJ whole genome shotgun (WGS) entry which is preliminary data.</text>
</comment>
<dbReference type="InterPro" id="IPR036390">
    <property type="entry name" value="WH_DNA-bd_sf"/>
</dbReference>
<keyword evidence="2" id="KW-1185">Reference proteome</keyword>
<reference evidence="1" key="1">
    <citation type="submission" date="2021-03" db="EMBL/GenBank/DDBJ databases">
        <authorList>
            <person name="Wang G."/>
        </authorList>
    </citation>
    <scope>NUCLEOTIDE SEQUENCE</scope>
    <source>
        <strain evidence="1">KCTC 12899</strain>
    </source>
</reference>
<dbReference type="RefSeq" id="WP_207861143.1">
    <property type="nucleotide sequence ID" value="NZ_JAFREP010000022.1"/>
</dbReference>
<gene>
    <name evidence="1" type="ORF">J3U88_21995</name>
</gene>
<dbReference type="AlphaFoldDB" id="A0A8J7U467"/>
<dbReference type="SUPFAM" id="SSF46785">
    <property type="entry name" value="Winged helix' DNA-binding domain"/>
    <property type="match status" value="1"/>
</dbReference>
<dbReference type="Gene3D" id="1.10.10.10">
    <property type="entry name" value="Winged helix-like DNA-binding domain superfamily/Winged helix DNA-binding domain"/>
    <property type="match status" value="1"/>
</dbReference>
<accession>A0A8J7U467</accession>
<dbReference type="InterPro" id="IPR036388">
    <property type="entry name" value="WH-like_DNA-bd_sf"/>
</dbReference>
<sequence length="159" mass="17955">MGTLRKEPKYKSFLKQGEYDHYLSTLREAQMAADDNNVFFDLDASEKASQVKKAFLYVAEKEGVDVSIRQVRGANSIAFQFKKGKGAGGTRMSADESKERIVKCLANAEGPLKKNQIIRQTGISSSTWNIRIRELLDEKTVARRGERRDTTYTLAKSKK</sequence>
<evidence type="ECO:0000313" key="1">
    <source>
        <dbReference type="EMBL" id="MBO1321168.1"/>
    </source>
</evidence>
<name>A0A8J7U467_9BACT</name>
<organism evidence="1 2">
    <name type="scientific">Acanthopleuribacter pedis</name>
    <dbReference type="NCBI Taxonomy" id="442870"/>
    <lineage>
        <taxon>Bacteria</taxon>
        <taxon>Pseudomonadati</taxon>
        <taxon>Acidobacteriota</taxon>
        <taxon>Holophagae</taxon>
        <taxon>Acanthopleuribacterales</taxon>
        <taxon>Acanthopleuribacteraceae</taxon>
        <taxon>Acanthopleuribacter</taxon>
    </lineage>
</organism>
<evidence type="ECO:0000313" key="2">
    <source>
        <dbReference type="Proteomes" id="UP000664417"/>
    </source>
</evidence>
<proteinExistence type="predicted"/>
<protein>
    <submittedName>
        <fullName evidence="1">Uncharacterized protein</fullName>
    </submittedName>
</protein>
<dbReference type="EMBL" id="JAFREP010000022">
    <property type="protein sequence ID" value="MBO1321168.1"/>
    <property type="molecule type" value="Genomic_DNA"/>
</dbReference>
<dbReference type="Proteomes" id="UP000664417">
    <property type="component" value="Unassembled WGS sequence"/>
</dbReference>